<comment type="caution">
    <text evidence="1">The sequence shown here is derived from an EMBL/GenBank/DDBJ whole genome shotgun (WGS) entry which is preliminary data.</text>
</comment>
<proteinExistence type="predicted"/>
<dbReference type="OrthoDB" id="3558497at2759"/>
<keyword evidence="2" id="KW-1185">Reference proteome</keyword>
<reference evidence="1" key="1">
    <citation type="journal article" date="2021" name="Nat. Commun.">
        <title>Genetic determinants of endophytism in the Arabidopsis root mycobiome.</title>
        <authorList>
            <person name="Mesny F."/>
            <person name="Miyauchi S."/>
            <person name="Thiergart T."/>
            <person name="Pickel B."/>
            <person name="Atanasova L."/>
            <person name="Karlsson M."/>
            <person name="Huettel B."/>
            <person name="Barry K.W."/>
            <person name="Haridas S."/>
            <person name="Chen C."/>
            <person name="Bauer D."/>
            <person name="Andreopoulos W."/>
            <person name="Pangilinan J."/>
            <person name="LaButti K."/>
            <person name="Riley R."/>
            <person name="Lipzen A."/>
            <person name="Clum A."/>
            <person name="Drula E."/>
            <person name="Henrissat B."/>
            <person name="Kohler A."/>
            <person name="Grigoriev I.V."/>
            <person name="Martin F.M."/>
            <person name="Hacquard S."/>
        </authorList>
    </citation>
    <scope>NUCLEOTIDE SEQUENCE</scope>
    <source>
        <strain evidence="1">MPI-CAGE-AT-0147</strain>
    </source>
</reference>
<dbReference type="Proteomes" id="UP000738349">
    <property type="component" value="Unassembled WGS sequence"/>
</dbReference>
<dbReference type="AlphaFoldDB" id="A0A9P9JK20"/>
<name>A0A9P9JK20_9HYPO</name>
<evidence type="ECO:0000313" key="2">
    <source>
        <dbReference type="Proteomes" id="UP000738349"/>
    </source>
</evidence>
<protein>
    <submittedName>
        <fullName evidence="1">Uncharacterized protein</fullName>
    </submittedName>
</protein>
<accession>A0A9P9JK20</accession>
<organism evidence="1 2">
    <name type="scientific">Dactylonectria macrodidyma</name>
    <dbReference type="NCBI Taxonomy" id="307937"/>
    <lineage>
        <taxon>Eukaryota</taxon>
        <taxon>Fungi</taxon>
        <taxon>Dikarya</taxon>
        <taxon>Ascomycota</taxon>
        <taxon>Pezizomycotina</taxon>
        <taxon>Sordariomycetes</taxon>
        <taxon>Hypocreomycetidae</taxon>
        <taxon>Hypocreales</taxon>
        <taxon>Nectriaceae</taxon>
        <taxon>Dactylonectria</taxon>
    </lineage>
</organism>
<dbReference type="EMBL" id="JAGMUV010000004">
    <property type="protein sequence ID" value="KAH7161680.1"/>
    <property type="molecule type" value="Genomic_DNA"/>
</dbReference>
<gene>
    <name evidence="1" type="ORF">EDB81DRAFT_785310</name>
</gene>
<sequence>MTIRSEFHTNHATPQQLVRELRVLLGDGAQFKVEMRHNVYNIESSQYLDLDKLHERCKRRHKVPRLPYSVPDSPTPRL</sequence>
<evidence type="ECO:0000313" key="1">
    <source>
        <dbReference type="EMBL" id="KAH7161680.1"/>
    </source>
</evidence>